<dbReference type="InterPro" id="IPR009057">
    <property type="entry name" value="Homeodomain-like_sf"/>
</dbReference>
<dbReference type="SUPFAM" id="SSF46689">
    <property type="entry name" value="Homeodomain-like"/>
    <property type="match status" value="1"/>
</dbReference>
<dbReference type="InterPro" id="IPR025944">
    <property type="entry name" value="Sigma_54_int_dom_CS"/>
</dbReference>
<evidence type="ECO:0000313" key="10">
    <source>
        <dbReference type="EMBL" id="QTH71786.1"/>
    </source>
</evidence>
<evidence type="ECO:0000259" key="9">
    <source>
        <dbReference type="PROSITE" id="PS50113"/>
    </source>
</evidence>
<evidence type="ECO:0000256" key="1">
    <source>
        <dbReference type="ARBA" id="ARBA00022741"/>
    </source>
</evidence>
<dbReference type="SMART" id="SM00382">
    <property type="entry name" value="AAA"/>
    <property type="match status" value="1"/>
</dbReference>
<evidence type="ECO:0000256" key="6">
    <source>
        <dbReference type="SAM" id="Coils"/>
    </source>
</evidence>
<evidence type="ECO:0000256" key="5">
    <source>
        <dbReference type="ARBA" id="ARBA00023163"/>
    </source>
</evidence>
<dbReference type="InterPro" id="IPR027417">
    <property type="entry name" value="P-loop_NTPase"/>
</dbReference>
<dbReference type="FunFam" id="3.40.50.300:FF:000006">
    <property type="entry name" value="DNA-binding transcriptional regulator NtrC"/>
    <property type="match status" value="1"/>
</dbReference>
<dbReference type="Gene3D" id="1.10.10.60">
    <property type="entry name" value="Homeodomain-like"/>
    <property type="match status" value="1"/>
</dbReference>
<protein>
    <submittedName>
        <fullName evidence="10">Sigma 54-interacting transcriptional regulator</fullName>
    </submittedName>
</protein>
<feature type="domain" description="Sigma-54 factor interaction" evidence="7">
    <location>
        <begin position="170"/>
        <end position="399"/>
    </location>
</feature>
<feature type="domain" description="PAC" evidence="9">
    <location>
        <begin position="86"/>
        <end position="138"/>
    </location>
</feature>
<dbReference type="CDD" id="cd00009">
    <property type="entry name" value="AAA"/>
    <property type="match status" value="1"/>
</dbReference>
<dbReference type="AlphaFoldDB" id="A0A975HL72"/>
<keyword evidence="1" id="KW-0547">Nucleotide-binding</keyword>
<dbReference type="InterPro" id="IPR013767">
    <property type="entry name" value="PAS_fold"/>
</dbReference>
<dbReference type="SMART" id="SM00091">
    <property type="entry name" value="PAS"/>
    <property type="match status" value="1"/>
</dbReference>
<dbReference type="KEGG" id="pxi:J5O05_02190"/>
<gene>
    <name evidence="10" type="ORF">J5O05_02190</name>
</gene>
<dbReference type="Gene3D" id="3.40.50.300">
    <property type="entry name" value="P-loop containing nucleotide triphosphate hydrolases"/>
    <property type="match status" value="1"/>
</dbReference>
<dbReference type="GO" id="GO:0006355">
    <property type="term" value="P:regulation of DNA-templated transcription"/>
    <property type="evidence" value="ECO:0007669"/>
    <property type="project" value="InterPro"/>
</dbReference>
<dbReference type="SUPFAM" id="SSF55785">
    <property type="entry name" value="PYP-like sensor domain (PAS domain)"/>
    <property type="match status" value="1"/>
</dbReference>
<dbReference type="InterPro" id="IPR002078">
    <property type="entry name" value="Sigma_54_int"/>
</dbReference>
<dbReference type="GO" id="GO:0005524">
    <property type="term" value="F:ATP binding"/>
    <property type="evidence" value="ECO:0007669"/>
    <property type="project" value="UniProtKB-KW"/>
</dbReference>
<reference evidence="10" key="1">
    <citation type="submission" date="2021-03" db="EMBL/GenBank/DDBJ databases">
        <title>Complete Genome of Pseudoalteromonas xiamenensis STKMTI.2, a new potential marine bacterium producing anti-Vibrio compounds.</title>
        <authorList>
            <person name="Handayani D.P."/>
            <person name="Isnansetyo A."/>
            <person name="Istiqomah I."/>
            <person name="Jumina J."/>
        </authorList>
    </citation>
    <scope>NUCLEOTIDE SEQUENCE</scope>
    <source>
        <strain evidence="10">STKMTI.2</strain>
    </source>
</reference>
<dbReference type="RefSeq" id="WP_208843410.1">
    <property type="nucleotide sequence ID" value="NZ_CP072133.1"/>
</dbReference>
<feature type="coiled-coil region" evidence="6">
    <location>
        <begin position="133"/>
        <end position="163"/>
    </location>
</feature>
<name>A0A975HL72_9GAMM</name>
<dbReference type="PROSITE" id="PS00688">
    <property type="entry name" value="SIGMA54_INTERACT_3"/>
    <property type="match status" value="1"/>
</dbReference>
<keyword evidence="2" id="KW-0067">ATP-binding</keyword>
<dbReference type="GO" id="GO:0003677">
    <property type="term" value="F:DNA binding"/>
    <property type="evidence" value="ECO:0007669"/>
    <property type="project" value="UniProtKB-KW"/>
</dbReference>
<dbReference type="InterPro" id="IPR000700">
    <property type="entry name" value="PAS-assoc_C"/>
</dbReference>
<dbReference type="PROSITE" id="PS50112">
    <property type="entry name" value="PAS"/>
    <property type="match status" value="1"/>
</dbReference>
<dbReference type="Pfam" id="PF00989">
    <property type="entry name" value="PAS"/>
    <property type="match status" value="1"/>
</dbReference>
<dbReference type="InterPro" id="IPR025943">
    <property type="entry name" value="Sigma_54_int_dom_ATP-bd_2"/>
</dbReference>
<keyword evidence="4" id="KW-0238">DNA-binding</keyword>
<evidence type="ECO:0000313" key="11">
    <source>
        <dbReference type="Proteomes" id="UP000664904"/>
    </source>
</evidence>
<dbReference type="Gene3D" id="1.10.8.60">
    <property type="match status" value="1"/>
</dbReference>
<dbReference type="SUPFAM" id="SSF52540">
    <property type="entry name" value="P-loop containing nucleoside triphosphate hydrolases"/>
    <property type="match status" value="1"/>
</dbReference>
<organism evidence="10 11">
    <name type="scientific">Pseudoalteromonas xiamenensis</name>
    <dbReference type="NCBI Taxonomy" id="882626"/>
    <lineage>
        <taxon>Bacteria</taxon>
        <taxon>Pseudomonadati</taxon>
        <taxon>Pseudomonadota</taxon>
        <taxon>Gammaproteobacteria</taxon>
        <taxon>Alteromonadales</taxon>
        <taxon>Pseudoalteromonadaceae</taxon>
        <taxon>Pseudoalteromonas</taxon>
    </lineage>
</organism>
<accession>A0A975HL72</accession>
<dbReference type="Pfam" id="PF00158">
    <property type="entry name" value="Sigma54_activat"/>
    <property type="match status" value="1"/>
</dbReference>
<dbReference type="InterPro" id="IPR035965">
    <property type="entry name" value="PAS-like_dom_sf"/>
</dbReference>
<evidence type="ECO:0000256" key="3">
    <source>
        <dbReference type="ARBA" id="ARBA00023015"/>
    </source>
</evidence>
<dbReference type="PROSITE" id="PS00676">
    <property type="entry name" value="SIGMA54_INTERACT_2"/>
    <property type="match status" value="1"/>
</dbReference>
<keyword evidence="11" id="KW-1185">Reference proteome</keyword>
<evidence type="ECO:0000256" key="2">
    <source>
        <dbReference type="ARBA" id="ARBA00022840"/>
    </source>
</evidence>
<dbReference type="PANTHER" id="PTHR32071:SF117">
    <property type="entry name" value="PTS-DEPENDENT DIHYDROXYACETONE KINASE OPERON REGULATORY PROTEIN-RELATED"/>
    <property type="match status" value="1"/>
</dbReference>
<sequence length="479" mass="53744">MNSPLKQFLSDPEILLNSVGEGIYGFDLEGNAVFVNPAAEKMTGWMASELIGKRIHEYHHHSHADGSVYPAELCKIYQTLKDGKVRNVKNEVFWRKDGSRFPVEYTTTPIMKDNTLIGAVAIFRDISIQTQTEHALRDALTKVQQLSEQLQEENEYLTNELNADWRSSGMVGQSERFLKVLQQVELVSKTESTVLIQGENGTGKELIARSLHRLGNRKNQSFIRVNCAAFSDSLLESELFGHEKGAFTGAVERRKGRFELAHGGTLFLDEIGELSLAAQSKLLRVLQESEFERVGGQQTIKVDIRLIAATNRDLLDMVGSGKFRMDLFYRLNVFPIMLPPLRERIEDIPLLATEILALTNHKLGTKLRGISKSALKKFMQYSWPGNIRELQNVIEREAILNHGGILKLSTPLLEAFSEHVVTNQTLDEAIAQHIINVLKYCDGRISGPKGAATILDMPESTLRSKMKKLGVKSRNMANS</sequence>
<dbReference type="InterPro" id="IPR058031">
    <property type="entry name" value="AAA_lid_NorR"/>
</dbReference>
<dbReference type="CDD" id="cd00130">
    <property type="entry name" value="PAS"/>
    <property type="match status" value="1"/>
</dbReference>
<evidence type="ECO:0000259" key="8">
    <source>
        <dbReference type="PROSITE" id="PS50112"/>
    </source>
</evidence>
<dbReference type="EMBL" id="CP072133">
    <property type="protein sequence ID" value="QTH71786.1"/>
    <property type="molecule type" value="Genomic_DNA"/>
</dbReference>
<dbReference type="NCBIfam" id="TIGR00229">
    <property type="entry name" value="sensory_box"/>
    <property type="match status" value="1"/>
</dbReference>
<evidence type="ECO:0000259" key="7">
    <source>
        <dbReference type="PROSITE" id="PS50045"/>
    </source>
</evidence>
<dbReference type="PROSITE" id="PS50113">
    <property type="entry name" value="PAC"/>
    <property type="match status" value="1"/>
</dbReference>
<dbReference type="Proteomes" id="UP000664904">
    <property type="component" value="Chromosome"/>
</dbReference>
<keyword evidence="6" id="KW-0175">Coiled coil</keyword>
<proteinExistence type="predicted"/>
<dbReference type="InterPro" id="IPR000014">
    <property type="entry name" value="PAS"/>
</dbReference>
<evidence type="ECO:0000256" key="4">
    <source>
        <dbReference type="ARBA" id="ARBA00023125"/>
    </source>
</evidence>
<dbReference type="PROSITE" id="PS50045">
    <property type="entry name" value="SIGMA54_INTERACT_4"/>
    <property type="match status" value="1"/>
</dbReference>
<dbReference type="InterPro" id="IPR003593">
    <property type="entry name" value="AAA+_ATPase"/>
</dbReference>
<keyword evidence="5" id="KW-0804">Transcription</keyword>
<dbReference type="Pfam" id="PF25601">
    <property type="entry name" value="AAA_lid_14"/>
    <property type="match status" value="1"/>
</dbReference>
<dbReference type="Gene3D" id="3.30.450.20">
    <property type="entry name" value="PAS domain"/>
    <property type="match status" value="1"/>
</dbReference>
<feature type="domain" description="PAS" evidence="8">
    <location>
        <begin position="15"/>
        <end position="60"/>
    </location>
</feature>
<dbReference type="PANTHER" id="PTHR32071">
    <property type="entry name" value="TRANSCRIPTIONAL REGULATORY PROTEIN"/>
    <property type="match status" value="1"/>
</dbReference>
<keyword evidence="3" id="KW-0805">Transcription regulation</keyword>